<proteinExistence type="predicted"/>
<dbReference type="InterPro" id="IPR011990">
    <property type="entry name" value="TPR-like_helical_dom_sf"/>
</dbReference>
<dbReference type="KEGG" id="oxy:HCG48_21530"/>
<evidence type="ECO:0000259" key="2">
    <source>
        <dbReference type="Pfam" id="PF12770"/>
    </source>
</evidence>
<evidence type="ECO:0000313" key="3">
    <source>
        <dbReference type="EMBL" id="QIZ73871.1"/>
    </source>
</evidence>
<accession>A0A6H1U4V9</accession>
<evidence type="ECO:0000313" key="4">
    <source>
        <dbReference type="Proteomes" id="UP000500857"/>
    </source>
</evidence>
<dbReference type="InterPro" id="IPR024983">
    <property type="entry name" value="CHAT_dom"/>
</dbReference>
<dbReference type="PANTHER" id="PTHR10098:SF112">
    <property type="entry name" value="SLR0380 PROTEIN"/>
    <property type="match status" value="1"/>
</dbReference>
<feature type="domain" description="CHAT" evidence="2">
    <location>
        <begin position="611"/>
        <end position="881"/>
    </location>
</feature>
<protein>
    <submittedName>
        <fullName evidence="3">CHAT domain-containing protein</fullName>
    </submittedName>
</protein>
<organism evidence="3 4">
    <name type="scientific">Oxynema aestuarii AP17</name>
    <dbReference type="NCBI Taxonomy" id="2064643"/>
    <lineage>
        <taxon>Bacteria</taxon>
        <taxon>Bacillati</taxon>
        <taxon>Cyanobacteriota</taxon>
        <taxon>Cyanophyceae</taxon>
        <taxon>Oscillatoriophycideae</taxon>
        <taxon>Oscillatoriales</taxon>
        <taxon>Oscillatoriaceae</taxon>
        <taxon>Oxynema</taxon>
        <taxon>Oxynema aestuarii</taxon>
    </lineage>
</organism>
<evidence type="ECO:0000256" key="1">
    <source>
        <dbReference type="SAM" id="Coils"/>
    </source>
</evidence>
<dbReference type="InterPro" id="IPR019734">
    <property type="entry name" value="TPR_rpt"/>
</dbReference>
<dbReference type="Pfam" id="PF12770">
    <property type="entry name" value="CHAT"/>
    <property type="match status" value="1"/>
</dbReference>
<dbReference type="SUPFAM" id="SSF48452">
    <property type="entry name" value="TPR-like"/>
    <property type="match status" value="1"/>
</dbReference>
<dbReference type="EMBL" id="CP051167">
    <property type="protein sequence ID" value="QIZ73871.1"/>
    <property type="molecule type" value="Genomic_DNA"/>
</dbReference>
<dbReference type="Proteomes" id="UP000500857">
    <property type="component" value="Chromosome"/>
</dbReference>
<dbReference type="PANTHER" id="PTHR10098">
    <property type="entry name" value="RAPSYN-RELATED"/>
    <property type="match status" value="1"/>
</dbReference>
<reference evidence="3 4" key="1">
    <citation type="submission" date="2020-04" db="EMBL/GenBank/DDBJ databases">
        <authorList>
            <person name="Basu S."/>
            <person name="Maruthanayagam V."/>
            <person name="Chakraborty S."/>
            <person name="Pramanik A."/>
            <person name="Mukherjee J."/>
            <person name="Brink B."/>
        </authorList>
    </citation>
    <scope>NUCLEOTIDE SEQUENCE [LARGE SCALE GENOMIC DNA]</scope>
    <source>
        <strain evidence="3 4">AP17</strain>
    </source>
</reference>
<gene>
    <name evidence="3" type="ORF">HCG48_21530</name>
</gene>
<dbReference type="AlphaFoldDB" id="A0A6H1U4V9"/>
<name>A0A6H1U4V9_9CYAN</name>
<feature type="coiled-coil region" evidence="1">
    <location>
        <begin position="58"/>
        <end position="85"/>
    </location>
</feature>
<dbReference type="Pfam" id="PF13181">
    <property type="entry name" value="TPR_8"/>
    <property type="match status" value="1"/>
</dbReference>
<keyword evidence="1" id="KW-0175">Coiled coil</keyword>
<dbReference type="SUPFAM" id="SSF81901">
    <property type="entry name" value="HCP-like"/>
    <property type="match status" value="1"/>
</dbReference>
<sequence length="883" mass="99138">MAIVATVTSINIDRLDRHSIAYFEPIWGDLQLFSARINAQTAPDALQLLQQGRELFQAQQFSEAKRQWERAASQLQGETDRLDRALVFNYLSLAYQKLGQWSTARTAIATALSLLESGDRTDENSPEVLSILAQIFNTKGHLEQQTGHWQPALENWETAHKFYTQLGDDEGAIGTQLNQAQALQSLGLYRRSRQVLEASTISLKNQPDSALKVTGLQSLANALRGMGELERSRELLSQSLDIARGLNLTEAIAATQLSLGNTARAIAENAMALQEQERAKQEFEIALDAYRKAAEIAGSPVLQSRSQLNQLSLFIDRQQLEYTAELLPEIEGSLDRLPFSRYAIEARINFAESLMKLYALKDETRGGDRRLLVGRTAELLATAIDTSRTLEDPQAESYALGSLGKLYELTGNFEDAQKLTEGALGLAQKMNAGEIAYRWQWQLGRILAKKGNRNEAIAAYRGAVNTLQSLRKDLVAIDANSSSVQFSFRETVEPVYREFVDLLTQPTVRPTEENLREARQAIESLQLAELDNFFQEACLDAKPIQIDRIDPHAAAIYPIILPDRLTVIVALPDSSLQLYHTLESETTIRQVLDELQQNIGRRSGNNQLVLELSRQVYDWLIRPIEVQLEYSQIETVVFVLDGLLRNVPMAALNDGRQYFIEKYAVAIAPGLQLLPSQGSEDLEFQVLSAGMSEARQGFPELPNVKEELERIQVQLSSQLLFNQAFTSDNLQQAIAQFPFPVVHIATHGQFSSQADRTFILSWDRKIKVKELDRLLRDRQRDVSNPIELLVFSACETADGDERAALGLAGVALRAGARSTLGTLWRVSDRSTSILMVRFYQELTENVGISKAEALRRAQLSLLDDRRFKLPYFWAPYLLVGNWR</sequence>
<dbReference type="SMART" id="SM00028">
    <property type="entry name" value="TPR"/>
    <property type="match status" value="6"/>
</dbReference>
<keyword evidence="4" id="KW-1185">Reference proteome</keyword>
<dbReference type="Gene3D" id="1.25.40.10">
    <property type="entry name" value="Tetratricopeptide repeat domain"/>
    <property type="match status" value="3"/>
</dbReference>